<dbReference type="Proteomes" id="UP000184097">
    <property type="component" value="Unassembled WGS sequence"/>
</dbReference>
<accession>A0A1M7SMN5</accession>
<dbReference type="InterPro" id="IPR013324">
    <property type="entry name" value="RNA_pol_sigma_r3/r4-like"/>
</dbReference>
<evidence type="ECO:0000313" key="2">
    <source>
        <dbReference type="Proteomes" id="UP000184097"/>
    </source>
</evidence>
<dbReference type="EMBL" id="FRDH01000008">
    <property type="protein sequence ID" value="SHN59737.1"/>
    <property type="molecule type" value="Genomic_DNA"/>
</dbReference>
<organism evidence="1 2">
    <name type="scientific">Butyrivibrio hungatei DSM 14810</name>
    <dbReference type="NCBI Taxonomy" id="1121132"/>
    <lineage>
        <taxon>Bacteria</taxon>
        <taxon>Bacillati</taxon>
        <taxon>Bacillota</taxon>
        <taxon>Clostridia</taxon>
        <taxon>Lachnospirales</taxon>
        <taxon>Lachnospiraceae</taxon>
        <taxon>Butyrivibrio</taxon>
    </lineage>
</organism>
<name>A0A1M7SMN5_9FIRM</name>
<gene>
    <name evidence="1" type="ORF">SAMN02745247_02100</name>
</gene>
<dbReference type="Gene3D" id="1.20.140.160">
    <property type="match status" value="1"/>
</dbReference>
<dbReference type="AlphaFoldDB" id="A0A1M7SMN5"/>
<dbReference type="SUPFAM" id="SSF88659">
    <property type="entry name" value="Sigma3 and sigma4 domains of RNA polymerase sigma factors"/>
    <property type="match status" value="1"/>
</dbReference>
<dbReference type="RefSeq" id="WP_072703803.1">
    <property type="nucleotide sequence ID" value="NZ_FRDH01000008.1"/>
</dbReference>
<sequence>MTTQEVKEYFKQIRKEQSELMHLIEMRRREELSLLPKGITYDGDRVQSTPEDTLSKTAAKIVDIQQEIDSSILGLRQRKAEAESYISKLECSNEREVMRWYYMDNDCGKLLSWQQVAEKMGYTEKHVLKLHGTALLNLSKELKKDDTK</sequence>
<evidence type="ECO:0000313" key="1">
    <source>
        <dbReference type="EMBL" id="SHN59737.1"/>
    </source>
</evidence>
<reference evidence="1 2" key="1">
    <citation type="submission" date="2016-12" db="EMBL/GenBank/DDBJ databases">
        <authorList>
            <person name="Song W.-J."/>
            <person name="Kurnit D.M."/>
        </authorList>
    </citation>
    <scope>NUCLEOTIDE SEQUENCE [LARGE SCALE GENOMIC DNA]</scope>
    <source>
        <strain evidence="1 2">DSM 14810</strain>
    </source>
</reference>
<protein>
    <submittedName>
        <fullName evidence="1">Uncharacterized protein</fullName>
    </submittedName>
</protein>
<proteinExistence type="predicted"/>